<feature type="region of interest" description="Disordered" evidence="1">
    <location>
        <begin position="1"/>
        <end position="20"/>
    </location>
</feature>
<protein>
    <recommendedName>
        <fullName evidence="4">Helix-turn-helix domain-containing protein</fullName>
    </recommendedName>
</protein>
<proteinExistence type="predicted"/>
<sequence>MKPFPFPLDAEPGDTATGPDGRTYRFDYDWCWHVSHAERRPDDKPIPVPDDPETRAAEREANLAFNARLKAQEAAERDVFLAEAAAKAARETRAADARAVLAAQDSRPDPDDQIVDLYSKDDYAAVIAEVPPNTRVDGWTAARRVLFLERLEEQGSIIAAARAADMSRRAVYRLLPRAPAFAAAFANALRHHTAILADTLFDRAIHGHQVPVFHGGELVGTRTVHHDALGIYLLRVRDPLNYAPIDELERWKRERALDAGAETPEPPALPSPRPPEWPLPHGGAGAA</sequence>
<evidence type="ECO:0000256" key="1">
    <source>
        <dbReference type="SAM" id="MobiDB-lite"/>
    </source>
</evidence>
<evidence type="ECO:0000313" key="3">
    <source>
        <dbReference type="Proteomes" id="UP001424459"/>
    </source>
</evidence>
<evidence type="ECO:0008006" key="4">
    <source>
        <dbReference type="Google" id="ProtNLM"/>
    </source>
</evidence>
<name>A0ABP7U829_9SPHN</name>
<gene>
    <name evidence="2" type="ORF">GCM10022281_17990</name>
</gene>
<dbReference type="RefSeq" id="WP_344696743.1">
    <property type="nucleotide sequence ID" value="NZ_BAABBR010000001.1"/>
</dbReference>
<reference evidence="3" key="1">
    <citation type="journal article" date="2019" name="Int. J. Syst. Evol. Microbiol.">
        <title>The Global Catalogue of Microorganisms (GCM) 10K type strain sequencing project: providing services to taxonomists for standard genome sequencing and annotation.</title>
        <authorList>
            <consortium name="The Broad Institute Genomics Platform"/>
            <consortium name="The Broad Institute Genome Sequencing Center for Infectious Disease"/>
            <person name="Wu L."/>
            <person name="Ma J."/>
        </authorList>
    </citation>
    <scope>NUCLEOTIDE SEQUENCE [LARGE SCALE GENOMIC DNA]</scope>
    <source>
        <strain evidence="3">JCM 17564</strain>
    </source>
</reference>
<accession>A0ABP7U829</accession>
<organism evidence="2 3">
    <name type="scientific">Sphingomonas rosea</name>
    <dbReference type="NCBI Taxonomy" id="335605"/>
    <lineage>
        <taxon>Bacteria</taxon>
        <taxon>Pseudomonadati</taxon>
        <taxon>Pseudomonadota</taxon>
        <taxon>Alphaproteobacteria</taxon>
        <taxon>Sphingomonadales</taxon>
        <taxon>Sphingomonadaceae</taxon>
        <taxon>Sphingomonas</taxon>
    </lineage>
</organism>
<comment type="caution">
    <text evidence="2">The sequence shown here is derived from an EMBL/GenBank/DDBJ whole genome shotgun (WGS) entry which is preliminary data.</text>
</comment>
<dbReference type="EMBL" id="BAABBR010000001">
    <property type="protein sequence ID" value="GAA4037692.1"/>
    <property type="molecule type" value="Genomic_DNA"/>
</dbReference>
<feature type="region of interest" description="Disordered" evidence="1">
    <location>
        <begin position="256"/>
        <end position="287"/>
    </location>
</feature>
<feature type="compositionally biased region" description="Pro residues" evidence="1">
    <location>
        <begin position="264"/>
        <end position="278"/>
    </location>
</feature>
<dbReference type="Proteomes" id="UP001424459">
    <property type="component" value="Unassembled WGS sequence"/>
</dbReference>
<keyword evidence="3" id="KW-1185">Reference proteome</keyword>
<evidence type="ECO:0000313" key="2">
    <source>
        <dbReference type="EMBL" id="GAA4037692.1"/>
    </source>
</evidence>